<dbReference type="Proteomes" id="UP001157946">
    <property type="component" value="Unassembled WGS sequence"/>
</dbReference>
<evidence type="ECO:0000313" key="1">
    <source>
        <dbReference type="EMBL" id="SMP03307.1"/>
    </source>
</evidence>
<reference evidence="1" key="1">
    <citation type="submission" date="2017-05" db="EMBL/GenBank/DDBJ databases">
        <authorList>
            <person name="Varghese N."/>
            <person name="Submissions S."/>
        </authorList>
    </citation>
    <scope>NUCLEOTIDE SEQUENCE</scope>
    <source>
        <strain evidence="1">DSM 45262</strain>
    </source>
</reference>
<accession>A0AA46AD86</accession>
<comment type="caution">
    <text evidence="1">The sequence shown here is derived from an EMBL/GenBank/DDBJ whole genome shotgun (WGS) entry which is preliminary data.</text>
</comment>
<evidence type="ECO:0000313" key="2">
    <source>
        <dbReference type="Proteomes" id="UP001157946"/>
    </source>
</evidence>
<name>A0AA46AD86_9BACL</name>
<proteinExistence type="predicted"/>
<keyword evidence="2" id="KW-1185">Reference proteome</keyword>
<dbReference type="AlphaFoldDB" id="A0AA46AD86"/>
<dbReference type="EMBL" id="FXTU01000001">
    <property type="protein sequence ID" value="SMP03307.1"/>
    <property type="molecule type" value="Genomic_DNA"/>
</dbReference>
<protein>
    <submittedName>
        <fullName evidence="1">Uncharacterized protein</fullName>
    </submittedName>
</protein>
<gene>
    <name evidence="1" type="ORF">SAMN06265361_101431</name>
</gene>
<organism evidence="1 2">
    <name type="scientific">Laceyella tengchongensis</name>
    <dbReference type="NCBI Taxonomy" id="574699"/>
    <lineage>
        <taxon>Bacteria</taxon>
        <taxon>Bacillati</taxon>
        <taxon>Bacillota</taxon>
        <taxon>Bacilli</taxon>
        <taxon>Bacillales</taxon>
        <taxon>Thermoactinomycetaceae</taxon>
        <taxon>Laceyella</taxon>
    </lineage>
</organism>
<sequence>MFFLRPETKKDGRPYGLRHLSKTAWMGIEVLNLCRWVLLVHQAQ</sequence>